<feature type="compositionally biased region" description="Basic and acidic residues" evidence="11">
    <location>
        <begin position="229"/>
        <end position="238"/>
    </location>
</feature>
<feature type="compositionally biased region" description="Basic and acidic residues" evidence="11">
    <location>
        <begin position="718"/>
        <end position="754"/>
    </location>
</feature>
<protein>
    <recommendedName>
        <fullName evidence="15">Proton pump-interactor 1</fullName>
    </recommendedName>
</protein>
<evidence type="ECO:0000256" key="11">
    <source>
        <dbReference type="SAM" id="MobiDB-lite"/>
    </source>
</evidence>
<evidence type="ECO:0000256" key="3">
    <source>
        <dbReference type="ARBA" id="ARBA00022475"/>
    </source>
</evidence>
<keyword evidence="5" id="KW-0256">Endoplasmic reticulum</keyword>
<feature type="coiled-coil region" evidence="10">
    <location>
        <begin position="326"/>
        <end position="353"/>
    </location>
</feature>
<evidence type="ECO:0000256" key="1">
    <source>
        <dbReference type="ARBA" id="ARBA00004162"/>
    </source>
</evidence>
<keyword evidence="6 12" id="KW-1133">Transmembrane helix</keyword>
<proteinExistence type="inferred from homology"/>
<evidence type="ECO:0000256" key="2">
    <source>
        <dbReference type="ARBA" id="ARBA00004389"/>
    </source>
</evidence>
<comment type="subcellular location">
    <subcellularLocation>
        <location evidence="1">Cell membrane</location>
        <topology evidence="1">Single-pass membrane protein</topology>
    </subcellularLocation>
    <subcellularLocation>
        <location evidence="2">Endoplasmic reticulum membrane</location>
        <topology evidence="2">Single-pass membrane protein</topology>
    </subcellularLocation>
</comment>
<evidence type="ECO:0000256" key="4">
    <source>
        <dbReference type="ARBA" id="ARBA00022692"/>
    </source>
</evidence>
<comment type="caution">
    <text evidence="13">The sequence shown here is derived from an EMBL/GenBank/DDBJ whole genome shotgun (WGS) entry which is preliminary data.</text>
</comment>
<evidence type="ECO:0000256" key="6">
    <source>
        <dbReference type="ARBA" id="ARBA00022989"/>
    </source>
</evidence>
<dbReference type="EMBL" id="JAUHHV010000008">
    <property type="protein sequence ID" value="KAK1416543.1"/>
    <property type="molecule type" value="Genomic_DNA"/>
</dbReference>
<keyword evidence="3" id="KW-1003">Cell membrane</keyword>
<feature type="compositionally biased region" description="Polar residues" evidence="11">
    <location>
        <begin position="646"/>
        <end position="655"/>
    </location>
</feature>
<evidence type="ECO:0000313" key="14">
    <source>
        <dbReference type="Proteomes" id="UP001229421"/>
    </source>
</evidence>
<feature type="compositionally biased region" description="Basic and acidic residues" evidence="11">
    <location>
        <begin position="211"/>
        <end position="220"/>
    </location>
</feature>
<feature type="compositionally biased region" description="Low complexity" evidence="11">
    <location>
        <begin position="773"/>
        <end position="783"/>
    </location>
</feature>
<evidence type="ECO:0000256" key="12">
    <source>
        <dbReference type="SAM" id="Phobius"/>
    </source>
</evidence>
<dbReference type="GO" id="GO:0005789">
    <property type="term" value="C:endoplasmic reticulum membrane"/>
    <property type="evidence" value="ECO:0007669"/>
    <property type="project" value="UniProtKB-SubCell"/>
</dbReference>
<evidence type="ECO:0000313" key="13">
    <source>
        <dbReference type="EMBL" id="KAK1416543.1"/>
    </source>
</evidence>
<evidence type="ECO:0000256" key="5">
    <source>
        <dbReference type="ARBA" id="ARBA00022824"/>
    </source>
</evidence>
<accession>A0AAD8K7E3</accession>
<feature type="region of interest" description="Disordered" evidence="11">
    <location>
        <begin position="646"/>
        <end position="677"/>
    </location>
</feature>
<keyword evidence="8 12" id="KW-0472">Membrane</keyword>
<feature type="compositionally biased region" description="Basic residues" evidence="11">
    <location>
        <begin position="659"/>
        <end position="669"/>
    </location>
</feature>
<evidence type="ECO:0000256" key="10">
    <source>
        <dbReference type="SAM" id="Coils"/>
    </source>
</evidence>
<name>A0AAD8K7E3_TARER</name>
<dbReference type="InterPro" id="IPR055282">
    <property type="entry name" value="PPI1-4"/>
</dbReference>
<organism evidence="13 14">
    <name type="scientific">Tagetes erecta</name>
    <name type="common">African marigold</name>
    <dbReference type="NCBI Taxonomy" id="13708"/>
    <lineage>
        <taxon>Eukaryota</taxon>
        <taxon>Viridiplantae</taxon>
        <taxon>Streptophyta</taxon>
        <taxon>Embryophyta</taxon>
        <taxon>Tracheophyta</taxon>
        <taxon>Spermatophyta</taxon>
        <taxon>Magnoliopsida</taxon>
        <taxon>eudicotyledons</taxon>
        <taxon>Gunneridae</taxon>
        <taxon>Pentapetalae</taxon>
        <taxon>asterids</taxon>
        <taxon>campanulids</taxon>
        <taxon>Asterales</taxon>
        <taxon>Asteraceae</taxon>
        <taxon>Asteroideae</taxon>
        <taxon>Heliantheae alliance</taxon>
        <taxon>Tageteae</taxon>
        <taxon>Tagetes</taxon>
    </lineage>
</organism>
<feature type="transmembrane region" description="Helical" evidence="12">
    <location>
        <begin position="829"/>
        <end position="850"/>
    </location>
</feature>
<feature type="region of interest" description="Disordered" evidence="11">
    <location>
        <begin position="211"/>
        <end position="238"/>
    </location>
</feature>
<sequence>MSTGAKIACSDVARSVEVEEKFVSGLEMSDVNVVADVAAVDCNVGGVEVSGDGDGAIEQFKNEELGFESEGMTVGSIVLETTGIVHESMGVSGDEVKAVKDGVNVEVDPPVVVASNVVVQDVEEVDVKSTEEVDDVGSGLESAIKHADMAVAPSLSTSDEVMVNVGSVSADGSESFGEGQAVVDGSGKVCEDLGSQATGDEFVHNIMAENRSAEDMESETRVQNLGSSDDVKESEVNDARVGDRSTLRVYNTIVNSGVLIKFGSIGLHDTPSSSTQNEEVKDINSIQTNELSDGEITDATDAQNEEVEVSDNEFLIKVHRFEDDTLRDQIRRLQELIDQKTQLRDTLRSEILEKRARMRALYETFDAVKLEELAARRLIRSKRQEIESVQATIDKVKNAMSVDDIDARINNVERMRQHETLLLRDETVYIREINRLKSLRDQLASNMGSPEEIQQAITMKGHNEERIKSLRKELDPLKDMVLEIEGRLKLIIRDYEEESEKERDLKAKFRAADNVHQKAYARLNSLKKLSYDKNANFRQFKENLTTALDFASRGDKDALHQLCANQVETFMEQWNNSDEFRKEYVSRCNMMANRRQRAVDGGPLVPDDVLAVHLSNADGELDRSSFSIAGEAKYVSVDLPVEQGKDVSSSMSVENASGHKTHQLKKKGVAKPTDLGSDDMAKEETELAVPAELAENILTNEEIAAKLKEQRRLEEKAKAAEALERKQRNAEKAQHRAELRARKEAEQKEKEREKRLRKKEKKKTGDGADNGEEAASSESSNEAATKETETAVNKKKTQKPPAHFFSRQLKPKPVPQQLINRNKKRWQQYGQIAIGVFVIIFLVAFANYVLSDDFKPRRFNVPRWLRVLVGPKQMEMELQGPASEFTRSNDAHEFAIKSRGRI</sequence>
<gene>
    <name evidence="13" type="ORF">QVD17_32334</name>
</gene>
<dbReference type="Proteomes" id="UP001229421">
    <property type="component" value="Unassembled WGS sequence"/>
</dbReference>
<keyword evidence="4 12" id="KW-0812">Transmembrane</keyword>
<keyword evidence="7 10" id="KW-0175">Coiled coil</keyword>
<feature type="region of interest" description="Disordered" evidence="11">
    <location>
        <begin position="718"/>
        <end position="812"/>
    </location>
</feature>
<dbReference type="PANTHER" id="PTHR32219">
    <property type="entry name" value="RNA-BINDING PROTEIN YLMH-RELATED"/>
    <property type="match status" value="1"/>
</dbReference>
<dbReference type="AlphaFoldDB" id="A0AAD8K7E3"/>
<keyword evidence="14" id="KW-1185">Reference proteome</keyword>
<comment type="similarity">
    <text evidence="9">Belongs to the plant Proton pump-interactor protein family.</text>
</comment>
<evidence type="ECO:0000256" key="9">
    <source>
        <dbReference type="ARBA" id="ARBA00038080"/>
    </source>
</evidence>
<evidence type="ECO:0008006" key="15">
    <source>
        <dbReference type="Google" id="ProtNLM"/>
    </source>
</evidence>
<dbReference type="PANTHER" id="PTHR32219:SF3">
    <property type="entry name" value="CALPONIN-LIKE DOMAIN PROTEIN"/>
    <property type="match status" value="1"/>
</dbReference>
<evidence type="ECO:0000256" key="7">
    <source>
        <dbReference type="ARBA" id="ARBA00023054"/>
    </source>
</evidence>
<reference evidence="13" key="1">
    <citation type="journal article" date="2023" name="bioRxiv">
        <title>Improved chromosome-level genome assembly for marigold (Tagetes erecta).</title>
        <authorList>
            <person name="Jiang F."/>
            <person name="Yuan L."/>
            <person name="Wang S."/>
            <person name="Wang H."/>
            <person name="Xu D."/>
            <person name="Wang A."/>
            <person name="Fan W."/>
        </authorList>
    </citation>
    <scope>NUCLEOTIDE SEQUENCE</scope>
    <source>
        <strain evidence="13">WSJ</strain>
        <tissue evidence="13">Leaf</tissue>
    </source>
</reference>
<dbReference type="GO" id="GO:0005886">
    <property type="term" value="C:plasma membrane"/>
    <property type="evidence" value="ECO:0007669"/>
    <property type="project" value="UniProtKB-SubCell"/>
</dbReference>
<evidence type="ECO:0000256" key="8">
    <source>
        <dbReference type="ARBA" id="ARBA00023136"/>
    </source>
</evidence>